<organism evidence="2 3">
    <name type="scientific">Polarella glacialis</name>
    <name type="common">Dinoflagellate</name>
    <dbReference type="NCBI Taxonomy" id="89957"/>
    <lineage>
        <taxon>Eukaryota</taxon>
        <taxon>Sar</taxon>
        <taxon>Alveolata</taxon>
        <taxon>Dinophyceae</taxon>
        <taxon>Suessiales</taxon>
        <taxon>Suessiaceae</taxon>
        <taxon>Polarella</taxon>
    </lineage>
</organism>
<feature type="region of interest" description="Disordered" evidence="1">
    <location>
        <begin position="195"/>
        <end position="231"/>
    </location>
</feature>
<reference evidence="2" key="1">
    <citation type="submission" date="2021-02" db="EMBL/GenBank/DDBJ databases">
        <authorList>
            <person name="Dougan E. K."/>
            <person name="Rhodes N."/>
            <person name="Thang M."/>
            <person name="Chan C."/>
        </authorList>
    </citation>
    <scope>NUCLEOTIDE SEQUENCE</scope>
</reference>
<sequence>MGLPGFPGHPPFGMIPGMPGLPGFPPGTGPPHPGYPPHGFMPPSHPGMLPGGPRPPMPGMPGMPPGSPFGTMPPGYMPPGAYGMPGFPPGSPLAHHPFLPPRPGFPGFGPGIPGMGPPGSPGHGQFPPGSPGHGQLPPGMPPPAAHLHRMLMAMGARLPEPGGAPPPPPLPRGAPPGSGGPKVMSLAEVEQQMMRAAGQGPASPQGGPPPFTAPSPLEEWNPPPTPPPQRHASVLELDVAVTPSAREAGRSIFSTIPDDGPGGSRSSPKNPAPSTTGSQPPAPVQDWAGDASIAQHSAAGLDLDAAWEPPGMIAPFTQARCAAIISTDADASAFGCFIRSVDDLRPHKGLMSVSDKELIVRIQLNQMASVGEQAVQNFRGTFVHRGKELESSLSGTPVRKAGTLVTRLQGALASLLQPQSQEGGVQPQPNAAEKESEKEQAREKEKDKDREEGADPLRSDLKFGASRYSSIHHPRRSICISHDASAEVSQGDATPSAAPEIIEVDVVGPPGLPPVPRKTSASRLIPESGRSSWRKQLGVERAYEDLMDLEQLLFRISECHPLDAEKQVRLKVEQGRLLERLARHLLGRSQPRGADSAGPLESQGSGTLPVIDALVADEILIGLVARRKGRVLLHRVLTCLGQLVASAEKDPVGLAPAELLSMLLVGLLRAAPLGRLLLPEELAAQGPADGSQRKLLQMFTQSVDAAHSTSLAAELLSGLV</sequence>
<feature type="region of interest" description="Disordered" evidence="1">
    <location>
        <begin position="507"/>
        <end position="527"/>
    </location>
</feature>
<protein>
    <submittedName>
        <fullName evidence="2">Uncharacterized protein</fullName>
    </submittedName>
</protein>
<feature type="compositionally biased region" description="Low complexity" evidence="1">
    <location>
        <begin position="196"/>
        <end position="205"/>
    </location>
</feature>
<dbReference type="AlphaFoldDB" id="A0A813FUM8"/>
<feature type="non-terminal residue" evidence="2">
    <location>
        <position position="720"/>
    </location>
</feature>
<evidence type="ECO:0000313" key="2">
    <source>
        <dbReference type="EMBL" id="CAE8618148.1"/>
    </source>
</evidence>
<feature type="region of interest" description="Disordered" evidence="1">
    <location>
        <begin position="251"/>
        <end position="287"/>
    </location>
</feature>
<feature type="compositionally biased region" description="Polar residues" evidence="1">
    <location>
        <begin position="264"/>
        <end position="279"/>
    </location>
</feature>
<dbReference type="EMBL" id="CAJNNV010026422">
    <property type="protein sequence ID" value="CAE8618148.1"/>
    <property type="molecule type" value="Genomic_DNA"/>
</dbReference>
<evidence type="ECO:0000313" key="3">
    <source>
        <dbReference type="Proteomes" id="UP000654075"/>
    </source>
</evidence>
<feature type="compositionally biased region" description="Basic and acidic residues" evidence="1">
    <location>
        <begin position="432"/>
        <end position="461"/>
    </location>
</feature>
<dbReference type="OrthoDB" id="434988at2759"/>
<feature type="region of interest" description="Disordered" evidence="1">
    <location>
        <begin position="415"/>
        <end position="461"/>
    </location>
</feature>
<keyword evidence="3" id="KW-1185">Reference proteome</keyword>
<feature type="region of interest" description="Disordered" evidence="1">
    <location>
        <begin position="117"/>
        <end position="138"/>
    </location>
</feature>
<feature type="region of interest" description="Disordered" evidence="1">
    <location>
        <begin position="156"/>
        <end position="183"/>
    </location>
</feature>
<feature type="compositionally biased region" description="Pro residues" evidence="1">
    <location>
        <begin position="162"/>
        <end position="174"/>
    </location>
</feature>
<feature type="compositionally biased region" description="Polar residues" evidence="1">
    <location>
        <begin position="416"/>
        <end position="429"/>
    </location>
</feature>
<accession>A0A813FUM8</accession>
<feature type="compositionally biased region" description="Pro residues" evidence="1">
    <location>
        <begin position="22"/>
        <end position="45"/>
    </location>
</feature>
<gene>
    <name evidence="2" type="ORF">PGLA1383_LOCUS35794</name>
</gene>
<evidence type="ECO:0000256" key="1">
    <source>
        <dbReference type="SAM" id="MobiDB-lite"/>
    </source>
</evidence>
<feature type="region of interest" description="Disordered" evidence="1">
    <location>
        <begin position="17"/>
        <end position="57"/>
    </location>
</feature>
<name>A0A813FUM8_POLGL</name>
<proteinExistence type="predicted"/>
<dbReference type="Proteomes" id="UP000654075">
    <property type="component" value="Unassembled WGS sequence"/>
</dbReference>
<comment type="caution">
    <text evidence="2">The sequence shown here is derived from an EMBL/GenBank/DDBJ whole genome shotgun (WGS) entry which is preliminary data.</text>
</comment>